<proteinExistence type="predicted"/>
<dbReference type="RefSeq" id="WP_185055433.1">
    <property type="nucleotide sequence ID" value="NZ_BAABIX010000025.1"/>
</dbReference>
<name>A0A840PL89_9ACTN</name>
<evidence type="ECO:0000313" key="2">
    <source>
        <dbReference type="Proteomes" id="UP000578449"/>
    </source>
</evidence>
<gene>
    <name evidence="1" type="ORF">HNP84_008315</name>
</gene>
<dbReference type="EMBL" id="JACHGN010000024">
    <property type="protein sequence ID" value="MBB5138561.1"/>
    <property type="molecule type" value="Genomic_DNA"/>
</dbReference>
<dbReference type="AlphaFoldDB" id="A0A840PL89"/>
<evidence type="ECO:0000313" key="1">
    <source>
        <dbReference type="EMBL" id="MBB5138561.1"/>
    </source>
</evidence>
<comment type="caution">
    <text evidence="1">The sequence shown here is derived from an EMBL/GenBank/DDBJ whole genome shotgun (WGS) entry which is preliminary data.</text>
</comment>
<reference evidence="1 2" key="1">
    <citation type="submission" date="2020-08" db="EMBL/GenBank/DDBJ databases">
        <title>Genomic Encyclopedia of Type Strains, Phase IV (KMG-IV): sequencing the most valuable type-strain genomes for metagenomic binning, comparative biology and taxonomic classification.</title>
        <authorList>
            <person name="Goeker M."/>
        </authorList>
    </citation>
    <scope>NUCLEOTIDE SEQUENCE [LARGE SCALE GENOMIC DNA]</scope>
    <source>
        <strain evidence="1 2">DSM 45615</strain>
    </source>
</reference>
<organism evidence="1 2">
    <name type="scientific">Thermocatellispora tengchongensis</name>
    <dbReference type="NCBI Taxonomy" id="1073253"/>
    <lineage>
        <taxon>Bacteria</taxon>
        <taxon>Bacillati</taxon>
        <taxon>Actinomycetota</taxon>
        <taxon>Actinomycetes</taxon>
        <taxon>Streptosporangiales</taxon>
        <taxon>Streptosporangiaceae</taxon>
        <taxon>Thermocatellispora</taxon>
    </lineage>
</organism>
<protein>
    <submittedName>
        <fullName evidence="1">Uncharacterized protein</fullName>
    </submittedName>
</protein>
<dbReference type="Proteomes" id="UP000578449">
    <property type="component" value="Unassembled WGS sequence"/>
</dbReference>
<keyword evidence="2" id="KW-1185">Reference proteome</keyword>
<accession>A0A840PL89</accession>
<sequence>MPEHGFTLTQLAALLVLMAEAREIPNTELREVYGIDLSGKNRIALNDMKLVETRRVGRRNVHVLTDGGWARMTDEIRAGVQTPRGGAMGGVVRALLAAIDRDLDRTGRRPAEFFYTPPQVDLEDAIRAAYADLAREPGGWVSLTDLRPRVPAEKAQVDEALRRMVYSPEVSIIPESNQKILTRADREAAVTIGDQELHLIAIEAR</sequence>